<feature type="repeat" description="WD" evidence="6">
    <location>
        <begin position="512"/>
        <end position="534"/>
    </location>
</feature>
<keyword evidence="1 6" id="KW-0853">WD repeat</keyword>
<gene>
    <name evidence="10" type="ORF">RFI_02068</name>
</gene>
<organism evidence="10 11">
    <name type="scientific">Reticulomyxa filosa</name>
    <dbReference type="NCBI Taxonomy" id="46433"/>
    <lineage>
        <taxon>Eukaryota</taxon>
        <taxon>Sar</taxon>
        <taxon>Rhizaria</taxon>
        <taxon>Retaria</taxon>
        <taxon>Foraminifera</taxon>
        <taxon>Monothalamids</taxon>
        <taxon>Reticulomyxidae</taxon>
        <taxon>Reticulomyxa</taxon>
    </lineage>
</organism>
<keyword evidence="4" id="KW-0863">Zinc-finger</keyword>
<dbReference type="InterPro" id="IPR015943">
    <property type="entry name" value="WD40/YVTN_repeat-like_dom_sf"/>
</dbReference>
<sequence length="675" mass="77077">MQVKKDKIQPPKNMNKKMSKAEDEKTTKESTIEENPFSIHSCFNKAWILQLSQQEQINHFICFICKQVANNPIEITCAQHEDLDDTLVVGEKCLKQFLNTNPNSCPVQPHDDCSYSHSRLAQRHIGDLRVKCPRQFQQDAQTSTQGQQQEGEGNEKVACDFKGKIKELNNHLENVCSLKLLDCWYKPFGCIHTCSKQKLQDHCIAEVKSHFDLVVNFVDSLQQSIQTYQIEVKQLQSENEQLRLTVQLYEKEKEKNVILANENDALKKTIMQQMDKDQRDRDIETKGKLLKLRVDIEIMKKDFAEKENKQLSHYDKLIKLLEEKNEKCIQQKEITSSNEERKENENLMDFTCISGSVYPFKLLKIFGEHLSTVYSLQYLSFDGNQYLCSGSVDKTVRVWDLNISKQIQIFTGHSDSVRSAKFSPYHRNYSPMICSASGDKTIRFWYIKTAKEYQTFNGHTHSVNCIQFSPFTDGRYLCSGSSDCVLCVEFSPQSSNNDTKNTSVLGGAGYTICSGSYDNTVRLWDVENTKQLTVFKGHGNAVRSVKYSQTQLSVVGGNVICSGSDDGTVRLWDIRTGKYIYVFTHKSSVHAIAYVPFKSSGGIICSGSDDGTICFWDIRANKQLYEIKEIDGCGIWSLEFLPFNSKTNNDKHKINTSNNYTLCYGSNDGLIRLYG</sequence>
<keyword evidence="11" id="KW-1185">Reference proteome</keyword>
<dbReference type="GO" id="GO:1990234">
    <property type="term" value="C:transferase complex"/>
    <property type="evidence" value="ECO:0007669"/>
    <property type="project" value="UniProtKB-ARBA"/>
</dbReference>
<feature type="repeat" description="WD" evidence="6">
    <location>
        <begin position="535"/>
        <end position="582"/>
    </location>
</feature>
<dbReference type="PANTHER" id="PTHR22847">
    <property type="entry name" value="WD40 REPEAT PROTEIN"/>
    <property type="match status" value="1"/>
</dbReference>
<dbReference type="InterPro" id="IPR019775">
    <property type="entry name" value="WD40_repeat_CS"/>
</dbReference>
<keyword evidence="5" id="KW-0862">Zinc</keyword>
<evidence type="ECO:0000256" key="1">
    <source>
        <dbReference type="ARBA" id="ARBA00022574"/>
    </source>
</evidence>
<feature type="region of interest" description="Disordered" evidence="8">
    <location>
        <begin position="1"/>
        <end position="30"/>
    </location>
</feature>
<feature type="domain" description="TRAF-type" evidence="9">
    <location>
        <begin position="166"/>
        <end position="202"/>
    </location>
</feature>
<dbReference type="PROSITE" id="PS00678">
    <property type="entry name" value="WD_REPEATS_1"/>
    <property type="match status" value="4"/>
</dbReference>
<evidence type="ECO:0000256" key="8">
    <source>
        <dbReference type="SAM" id="MobiDB-lite"/>
    </source>
</evidence>
<protein>
    <submittedName>
        <fullName evidence="10">WD-40 repeat protein</fullName>
    </submittedName>
</protein>
<dbReference type="InterPro" id="IPR001680">
    <property type="entry name" value="WD40_rpt"/>
</dbReference>
<dbReference type="SUPFAM" id="SSF50978">
    <property type="entry name" value="WD40 repeat-like"/>
    <property type="match status" value="1"/>
</dbReference>
<dbReference type="PANTHER" id="PTHR22847:SF637">
    <property type="entry name" value="WD REPEAT DOMAIN 5B"/>
    <property type="match status" value="1"/>
</dbReference>
<keyword evidence="2" id="KW-0479">Metal-binding</keyword>
<evidence type="ECO:0000313" key="11">
    <source>
        <dbReference type="Proteomes" id="UP000023152"/>
    </source>
</evidence>
<dbReference type="AlphaFoldDB" id="X6P9Z7"/>
<accession>X6P9Z7</accession>
<dbReference type="EMBL" id="ASPP01002042">
    <property type="protein sequence ID" value="ETO35006.1"/>
    <property type="molecule type" value="Genomic_DNA"/>
</dbReference>
<evidence type="ECO:0000256" key="5">
    <source>
        <dbReference type="ARBA" id="ARBA00022833"/>
    </source>
</evidence>
<dbReference type="PROSITE" id="PS50294">
    <property type="entry name" value="WD_REPEATS_REGION"/>
    <property type="match status" value="4"/>
</dbReference>
<evidence type="ECO:0000259" key="9">
    <source>
        <dbReference type="Pfam" id="PF02176"/>
    </source>
</evidence>
<dbReference type="Pfam" id="PF02176">
    <property type="entry name" value="zf-TRAF"/>
    <property type="match status" value="1"/>
</dbReference>
<dbReference type="Proteomes" id="UP000023152">
    <property type="component" value="Unassembled WGS sequence"/>
</dbReference>
<feature type="repeat" description="WD" evidence="6">
    <location>
        <begin position="582"/>
        <end position="626"/>
    </location>
</feature>
<evidence type="ECO:0000256" key="4">
    <source>
        <dbReference type="ARBA" id="ARBA00022771"/>
    </source>
</evidence>
<dbReference type="PRINTS" id="PR00320">
    <property type="entry name" value="GPROTEINBRPT"/>
</dbReference>
<feature type="repeat" description="WD" evidence="6">
    <location>
        <begin position="410"/>
        <end position="455"/>
    </location>
</feature>
<dbReference type="PROSITE" id="PS50082">
    <property type="entry name" value="WD_REPEATS_2"/>
    <property type="match status" value="5"/>
</dbReference>
<feature type="coiled-coil region" evidence="7">
    <location>
        <begin position="218"/>
        <end position="269"/>
    </location>
</feature>
<dbReference type="Gene3D" id="2.130.10.10">
    <property type="entry name" value="YVTN repeat-like/Quinoprotein amine dehydrogenase"/>
    <property type="match status" value="2"/>
</dbReference>
<evidence type="ECO:0000256" key="6">
    <source>
        <dbReference type="PROSITE-ProRule" id="PRU00221"/>
    </source>
</evidence>
<reference evidence="10 11" key="1">
    <citation type="journal article" date="2013" name="Curr. Biol.">
        <title>The Genome of the Foraminiferan Reticulomyxa filosa.</title>
        <authorList>
            <person name="Glockner G."/>
            <person name="Hulsmann N."/>
            <person name="Schleicher M."/>
            <person name="Noegel A.A."/>
            <person name="Eichinger L."/>
            <person name="Gallinger C."/>
            <person name="Pawlowski J."/>
            <person name="Sierra R."/>
            <person name="Euteneuer U."/>
            <person name="Pillet L."/>
            <person name="Moustafa A."/>
            <person name="Platzer M."/>
            <person name="Groth M."/>
            <person name="Szafranski K."/>
            <person name="Schliwa M."/>
        </authorList>
    </citation>
    <scope>NUCLEOTIDE SEQUENCE [LARGE SCALE GENOMIC DNA]</scope>
</reference>
<dbReference type="SMART" id="SM00320">
    <property type="entry name" value="WD40"/>
    <property type="match status" value="6"/>
</dbReference>
<evidence type="ECO:0000256" key="7">
    <source>
        <dbReference type="SAM" id="Coils"/>
    </source>
</evidence>
<feature type="compositionally biased region" description="Basic and acidic residues" evidence="8">
    <location>
        <begin position="19"/>
        <end position="30"/>
    </location>
</feature>
<keyword evidence="3" id="KW-0677">Repeat</keyword>
<keyword evidence="7" id="KW-0175">Coiled coil</keyword>
<dbReference type="InterPro" id="IPR001293">
    <property type="entry name" value="Znf_TRAF"/>
</dbReference>
<name>X6P9Z7_RETFI</name>
<evidence type="ECO:0000256" key="2">
    <source>
        <dbReference type="ARBA" id="ARBA00022723"/>
    </source>
</evidence>
<dbReference type="CDD" id="cd00200">
    <property type="entry name" value="WD40"/>
    <property type="match status" value="1"/>
</dbReference>
<proteinExistence type="predicted"/>
<dbReference type="OrthoDB" id="273771at2759"/>
<dbReference type="InterPro" id="IPR020472">
    <property type="entry name" value="WD40_PAC1"/>
</dbReference>
<evidence type="ECO:0000313" key="10">
    <source>
        <dbReference type="EMBL" id="ETO35006.1"/>
    </source>
</evidence>
<dbReference type="InterPro" id="IPR036322">
    <property type="entry name" value="WD40_repeat_dom_sf"/>
</dbReference>
<feature type="repeat" description="WD" evidence="6">
    <location>
        <begin position="366"/>
        <end position="409"/>
    </location>
</feature>
<dbReference type="Pfam" id="PF00400">
    <property type="entry name" value="WD40"/>
    <property type="match status" value="5"/>
</dbReference>
<dbReference type="GO" id="GO:0008270">
    <property type="term" value="F:zinc ion binding"/>
    <property type="evidence" value="ECO:0007669"/>
    <property type="project" value="UniProtKB-KW"/>
</dbReference>
<comment type="caution">
    <text evidence="10">The sequence shown here is derived from an EMBL/GenBank/DDBJ whole genome shotgun (WGS) entry which is preliminary data.</text>
</comment>
<dbReference type="InterPro" id="IPR013083">
    <property type="entry name" value="Znf_RING/FYVE/PHD"/>
</dbReference>
<evidence type="ECO:0000256" key="3">
    <source>
        <dbReference type="ARBA" id="ARBA00022737"/>
    </source>
</evidence>
<dbReference type="Gene3D" id="3.30.40.10">
    <property type="entry name" value="Zinc/RING finger domain, C3HC4 (zinc finger)"/>
    <property type="match status" value="1"/>
</dbReference>